<dbReference type="AlphaFoldDB" id="A0A2B7XW70"/>
<dbReference type="InterPro" id="IPR001789">
    <property type="entry name" value="Sig_transdc_resp-reg_receiver"/>
</dbReference>
<keyword evidence="1 3" id="KW-0597">Phosphoprotein</keyword>
<dbReference type="EMBL" id="PDNB01000050">
    <property type="protein sequence ID" value="PGH13033.1"/>
    <property type="molecule type" value="Genomic_DNA"/>
</dbReference>
<dbReference type="SUPFAM" id="SSF52172">
    <property type="entry name" value="CheY-like"/>
    <property type="match status" value="1"/>
</dbReference>
<feature type="domain" description="Response regulatory" evidence="4">
    <location>
        <begin position="2"/>
        <end position="132"/>
    </location>
</feature>
<proteinExistence type="predicted"/>
<evidence type="ECO:0000256" key="2">
    <source>
        <dbReference type="ARBA" id="ARBA00023012"/>
    </source>
</evidence>
<dbReference type="Pfam" id="PF00072">
    <property type="entry name" value="Response_reg"/>
    <property type="match status" value="1"/>
</dbReference>
<dbReference type="Proteomes" id="UP000223968">
    <property type="component" value="Unassembled WGS sequence"/>
</dbReference>
<evidence type="ECO:0000256" key="3">
    <source>
        <dbReference type="PROSITE-ProRule" id="PRU00169"/>
    </source>
</evidence>
<sequence length="179" mass="20088">MHALIVEDNYLNSGVFVKILEKLGITSDVAWDGRQALEYLEQCIRGQIQRRPNVILLDVLLPFLNGPEVAHVIRTQPPFANDPRTSATPIIALTLMTVPENCAHLYRGFVRDGEVRKPVKQSEVARALRVVKFETVPADVVGLEAVHGDQNGFVRRPLWSHVGQGRFFLRPHLGPRSLL</sequence>
<comment type="caution">
    <text evidence="5">The sequence shown here is derived from an EMBL/GenBank/DDBJ whole genome shotgun (WGS) entry which is preliminary data.</text>
</comment>
<dbReference type="GO" id="GO:0000160">
    <property type="term" value="P:phosphorelay signal transduction system"/>
    <property type="evidence" value="ECO:0007669"/>
    <property type="project" value="UniProtKB-KW"/>
</dbReference>
<feature type="modified residue" description="4-aspartylphosphate" evidence="3">
    <location>
        <position position="58"/>
    </location>
</feature>
<gene>
    <name evidence="5" type="ORF">AJ79_03870</name>
</gene>
<dbReference type="CDD" id="cd17546">
    <property type="entry name" value="REC_hyHK_CKI1_RcsC-like"/>
    <property type="match status" value="1"/>
</dbReference>
<dbReference type="PROSITE" id="PS50110">
    <property type="entry name" value="RESPONSE_REGULATORY"/>
    <property type="match status" value="1"/>
</dbReference>
<dbReference type="InterPro" id="IPR011006">
    <property type="entry name" value="CheY-like_superfamily"/>
</dbReference>
<reference evidence="5 6" key="1">
    <citation type="submission" date="2017-10" db="EMBL/GenBank/DDBJ databases">
        <title>Comparative genomics in systemic dimorphic fungi from Ajellomycetaceae.</title>
        <authorList>
            <person name="Munoz J.F."/>
            <person name="Mcewen J.G."/>
            <person name="Clay O.K."/>
            <person name="Cuomo C.A."/>
        </authorList>
    </citation>
    <scope>NUCLEOTIDE SEQUENCE [LARGE SCALE GENOMIC DNA]</scope>
    <source>
        <strain evidence="5 6">UAMH5409</strain>
    </source>
</reference>
<name>A0A2B7XW70_9EURO</name>
<accession>A0A2B7XW70</accession>
<dbReference type="PANTHER" id="PTHR45339:SF1">
    <property type="entry name" value="HYBRID SIGNAL TRANSDUCTION HISTIDINE KINASE J"/>
    <property type="match status" value="1"/>
</dbReference>
<keyword evidence="6" id="KW-1185">Reference proteome</keyword>
<dbReference type="OrthoDB" id="60033at2759"/>
<dbReference type="Gene3D" id="3.40.50.2300">
    <property type="match status" value="1"/>
</dbReference>
<organism evidence="5 6">
    <name type="scientific">Helicocarpus griseus UAMH5409</name>
    <dbReference type="NCBI Taxonomy" id="1447875"/>
    <lineage>
        <taxon>Eukaryota</taxon>
        <taxon>Fungi</taxon>
        <taxon>Dikarya</taxon>
        <taxon>Ascomycota</taxon>
        <taxon>Pezizomycotina</taxon>
        <taxon>Eurotiomycetes</taxon>
        <taxon>Eurotiomycetidae</taxon>
        <taxon>Onygenales</taxon>
        <taxon>Ajellomycetaceae</taxon>
        <taxon>Helicocarpus</taxon>
    </lineage>
</organism>
<keyword evidence="2" id="KW-0902">Two-component regulatory system</keyword>
<evidence type="ECO:0000256" key="1">
    <source>
        <dbReference type="ARBA" id="ARBA00022553"/>
    </source>
</evidence>
<evidence type="ECO:0000313" key="5">
    <source>
        <dbReference type="EMBL" id="PGH13033.1"/>
    </source>
</evidence>
<dbReference type="PANTHER" id="PTHR45339">
    <property type="entry name" value="HYBRID SIGNAL TRANSDUCTION HISTIDINE KINASE J"/>
    <property type="match status" value="1"/>
</dbReference>
<evidence type="ECO:0000259" key="4">
    <source>
        <dbReference type="PROSITE" id="PS50110"/>
    </source>
</evidence>
<evidence type="ECO:0000313" key="6">
    <source>
        <dbReference type="Proteomes" id="UP000223968"/>
    </source>
</evidence>
<dbReference type="SMART" id="SM00448">
    <property type="entry name" value="REC"/>
    <property type="match status" value="1"/>
</dbReference>
<protein>
    <recommendedName>
        <fullName evidence="4">Response regulatory domain-containing protein</fullName>
    </recommendedName>
</protein>